<evidence type="ECO:0000313" key="3">
    <source>
        <dbReference type="Proteomes" id="UP001058974"/>
    </source>
</evidence>
<dbReference type="Proteomes" id="UP001058974">
    <property type="component" value="Chromosome 3"/>
</dbReference>
<evidence type="ECO:0000313" key="2">
    <source>
        <dbReference type="EMBL" id="KAI5431694.1"/>
    </source>
</evidence>
<dbReference type="Gramene" id="Psat03G0574700-T1">
    <property type="protein sequence ID" value="KAI5431694.1"/>
    <property type="gene ID" value="KIW84_035747"/>
</dbReference>
<proteinExistence type="predicted"/>
<keyword evidence="1" id="KW-0812">Transmembrane</keyword>
<keyword evidence="1" id="KW-1133">Transmembrane helix</keyword>
<keyword evidence="3" id="KW-1185">Reference proteome</keyword>
<sequence length="268" mass="30620">MLSDLCPSLGNKVSLWWKDICAMESTVEVNNWFTSSIVCKLGNGDFIDFWHDRWLVSIPFCKLFEPLFQYAVVDRRNLLGNGVLSIDGWSWKLAIRDCILQQQTVDFAVGPARSMAARSICLVEKCVQRLWKIKAPSKILIFGGRLVLNRIPTRLNLETCGILVGQHNLVCPLYFGESEDVEHLFPISVGWWKNSCAWLQVDMPLSLISIIEHLQVFESSIKCRMKVNSGWIFGLAICWTIWVCRNAILFYGGLLNKFQVLGMMKLLL</sequence>
<dbReference type="EMBL" id="JAMSHJ010000003">
    <property type="protein sequence ID" value="KAI5431694.1"/>
    <property type="molecule type" value="Genomic_DNA"/>
</dbReference>
<organism evidence="2 3">
    <name type="scientific">Pisum sativum</name>
    <name type="common">Garden pea</name>
    <name type="synonym">Lathyrus oleraceus</name>
    <dbReference type="NCBI Taxonomy" id="3888"/>
    <lineage>
        <taxon>Eukaryota</taxon>
        <taxon>Viridiplantae</taxon>
        <taxon>Streptophyta</taxon>
        <taxon>Embryophyta</taxon>
        <taxon>Tracheophyta</taxon>
        <taxon>Spermatophyta</taxon>
        <taxon>Magnoliopsida</taxon>
        <taxon>eudicotyledons</taxon>
        <taxon>Gunneridae</taxon>
        <taxon>Pentapetalae</taxon>
        <taxon>rosids</taxon>
        <taxon>fabids</taxon>
        <taxon>Fabales</taxon>
        <taxon>Fabaceae</taxon>
        <taxon>Papilionoideae</taxon>
        <taxon>50 kb inversion clade</taxon>
        <taxon>NPAAA clade</taxon>
        <taxon>Hologalegina</taxon>
        <taxon>IRL clade</taxon>
        <taxon>Fabeae</taxon>
        <taxon>Lathyrus</taxon>
    </lineage>
</organism>
<dbReference type="AlphaFoldDB" id="A0A9D5B739"/>
<accession>A0A9D5B739</accession>
<name>A0A9D5B739_PEA</name>
<feature type="transmembrane region" description="Helical" evidence="1">
    <location>
        <begin position="231"/>
        <end position="255"/>
    </location>
</feature>
<gene>
    <name evidence="2" type="ORF">KIW84_035747</name>
</gene>
<keyword evidence="1" id="KW-0472">Membrane</keyword>
<protein>
    <submittedName>
        <fullName evidence="2">Uncharacterized protein</fullName>
    </submittedName>
</protein>
<evidence type="ECO:0000256" key="1">
    <source>
        <dbReference type="SAM" id="Phobius"/>
    </source>
</evidence>
<comment type="caution">
    <text evidence="2">The sequence shown here is derived from an EMBL/GenBank/DDBJ whole genome shotgun (WGS) entry which is preliminary data.</text>
</comment>
<reference evidence="2 3" key="1">
    <citation type="journal article" date="2022" name="Nat. Genet.">
        <title>Improved pea reference genome and pan-genome highlight genomic features and evolutionary characteristics.</title>
        <authorList>
            <person name="Yang T."/>
            <person name="Liu R."/>
            <person name="Luo Y."/>
            <person name="Hu S."/>
            <person name="Wang D."/>
            <person name="Wang C."/>
            <person name="Pandey M.K."/>
            <person name="Ge S."/>
            <person name="Xu Q."/>
            <person name="Li N."/>
            <person name="Li G."/>
            <person name="Huang Y."/>
            <person name="Saxena R.K."/>
            <person name="Ji Y."/>
            <person name="Li M."/>
            <person name="Yan X."/>
            <person name="He Y."/>
            <person name="Liu Y."/>
            <person name="Wang X."/>
            <person name="Xiang C."/>
            <person name="Varshney R.K."/>
            <person name="Ding H."/>
            <person name="Gao S."/>
            <person name="Zong X."/>
        </authorList>
    </citation>
    <scope>NUCLEOTIDE SEQUENCE [LARGE SCALE GENOMIC DNA]</scope>
    <source>
        <strain evidence="2 3">cv. Zhongwan 6</strain>
    </source>
</reference>